<evidence type="ECO:0000256" key="1">
    <source>
        <dbReference type="SAM" id="SignalP"/>
    </source>
</evidence>
<dbReference type="RefSeq" id="WP_053423587.1">
    <property type="nucleotide sequence ID" value="NZ_BAAAGC010000008.1"/>
</dbReference>
<dbReference type="OrthoDB" id="6296266at2"/>
<keyword evidence="4" id="KW-1185">Reference proteome</keyword>
<evidence type="ECO:0000259" key="2">
    <source>
        <dbReference type="PROSITE" id="PS50106"/>
    </source>
</evidence>
<reference evidence="3 4" key="1">
    <citation type="submission" date="2019-08" db="EMBL/GenBank/DDBJ databases">
        <title>Draft genome analysis of Rheinheimera tangshanensis isolated from the roots of fresh rice plants (Oryza sativa).</title>
        <authorList>
            <person name="Yu Q."/>
            <person name="Qi Y."/>
            <person name="Zhang H."/>
            <person name="Pu J."/>
        </authorList>
    </citation>
    <scope>NUCLEOTIDE SEQUENCE [LARGE SCALE GENOMIC DNA]</scope>
    <source>
        <strain evidence="3 4">JA3-B52</strain>
    </source>
</reference>
<keyword evidence="1" id="KW-0732">Signal</keyword>
<dbReference type="SUPFAM" id="SSF50156">
    <property type="entry name" value="PDZ domain-like"/>
    <property type="match status" value="1"/>
</dbReference>
<feature type="domain" description="PDZ" evidence="2">
    <location>
        <begin position="21"/>
        <end position="106"/>
    </location>
</feature>
<dbReference type="SMART" id="SM00228">
    <property type="entry name" value="PDZ"/>
    <property type="match status" value="1"/>
</dbReference>
<feature type="signal peptide" evidence="1">
    <location>
        <begin position="1"/>
        <end position="23"/>
    </location>
</feature>
<organism evidence="3 4">
    <name type="scientific">Rheinheimera tangshanensis</name>
    <dbReference type="NCBI Taxonomy" id="400153"/>
    <lineage>
        <taxon>Bacteria</taxon>
        <taxon>Pseudomonadati</taxon>
        <taxon>Pseudomonadota</taxon>
        <taxon>Gammaproteobacteria</taxon>
        <taxon>Chromatiales</taxon>
        <taxon>Chromatiaceae</taxon>
        <taxon>Rheinheimera</taxon>
    </lineage>
</organism>
<dbReference type="PROSITE" id="PS50106">
    <property type="entry name" value="PDZ"/>
    <property type="match status" value="1"/>
</dbReference>
<dbReference type="Proteomes" id="UP000321814">
    <property type="component" value="Unassembled WGS sequence"/>
</dbReference>
<name>A0A5C8M1S3_9GAMM</name>
<dbReference type="Pfam" id="PF00595">
    <property type="entry name" value="PDZ"/>
    <property type="match status" value="1"/>
</dbReference>
<evidence type="ECO:0000313" key="3">
    <source>
        <dbReference type="EMBL" id="TXK81632.1"/>
    </source>
</evidence>
<dbReference type="EMBL" id="VRLR01000003">
    <property type="protein sequence ID" value="TXK81632.1"/>
    <property type="molecule type" value="Genomic_DNA"/>
</dbReference>
<dbReference type="InterPro" id="IPR001478">
    <property type="entry name" value="PDZ"/>
</dbReference>
<dbReference type="InterPro" id="IPR036034">
    <property type="entry name" value="PDZ_sf"/>
</dbReference>
<dbReference type="AlphaFoldDB" id="A0A5C8M1S3"/>
<feature type="chain" id="PRO_5023082382" evidence="1">
    <location>
        <begin position="24"/>
        <end position="118"/>
    </location>
</feature>
<accession>A0A5C8M1S3</accession>
<comment type="caution">
    <text evidence="3">The sequence shown here is derived from an EMBL/GenBank/DDBJ whole genome shotgun (WGS) entry which is preliminary data.</text>
</comment>
<protein>
    <submittedName>
        <fullName evidence="3">Signaling protein</fullName>
    </submittedName>
</protein>
<dbReference type="Gene3D" id="2.30.42.10">
    <property type="match status" value="1"/>
</dbReference>
<proteinExistence type="predicted"/>
<gene>
    <name evidence="3" type="ORF">FU839_06950</name>
</gene>
<sequence length="118" mass="12075">MNKKILLLSAAFCSVFISTAALAADKGKIGLSLDIAVEGGFFNPTLSSVKVKQLVAGGAAEKAGVLVGDQILKIADCAIPGCPADDAKDLLKKNKGESVSFLIKQADGAQLTKTVIAE</sequence>
<evidence type="ECO:0000313" key="4">
    <source>
        <dbReference type="Proteomes" id="UP000321814"/>
    </source>
</evidence>